<feature type="domain" description="HTH marR-type" evidence="1">
    <location>
        <begin position="10"/>
        <end position="141"/>
    </location>
</feature>
<dbReference type="STRING" id="35622.SAMN04489764_3942"/>
<dbReference type="PROSITE" id="PS50995">
    <property type="entry name" value="HTH_MARR_2"/>
    <property type="match status" value="1"/>
</dbReference>
<dbReference type="InterPro" id="IPR039422">
    <property type="entry name" value="MarR/SlyA-like"/>
</dbReference>
<dbReference type="EMBL" id="FNKK01000002">
    <property type="protein sequence ID" value="SDR18624.1"/>
    <property type="molecule type" value="Genomic_DNA"/>
</dbReference>
<dbReference type="InterPro" id="IPR036390">
    <property type="entry name" value="WH_DNA-bd_sf"/>
</dbReference>
<organism evidence="2 3">
    <name type="scientific">Thermostaphylospora chromogena</name>
    <dbReference type="NCBI Taxonomy" id="35622"/>
    <lineage>
        <taxon>Bacteria</taxon>
        <taxon>Bacillati</taxon>
        <taxon>Actinomycetota</taxon>
        <taxon>Actinomycetes</taxon>
        <taxon>Streptosporangiales</taxon>
        <taxon>Thermomonosporaceae</taxon>
        <taxon>Thermostaphylospora</taxon>
    </lineage>
</organism>
<name>A0A1H1GZL8_9ACTN</name>
<dbReference type="RefSeq" id="WP_093260853.1">
    <property type="nucleotide sequence ID" value="NZ_FNKK01000002.1"/>
</dbReference>
<dbReference type="GO" id="GO:0003700">
    <property type="term" value="F:DNA-binding transcription factor activity"/>
    <property type="evidence" value="ECO:0007669"/>
    <property type="project" value="InterPro"/>
</dbReference>
<dbReference type="Pfam" id="PF12802">
    <property type="entry name" value="MarR_2"/>
    <property type="match status" value="1"/>
</dbReference>
<reference evidence="2 3" key="1">
    <citation type="submission" date="2016-10" db="EMBL/GenBank/DDBJ databases">
        <authorList>
            <person name="de Groot N.N."/>
        </authorList>
    </citation>
    <scope>NUCLEOTIDE SEQUENCE [LARGE SCALE GENOMIC DNA]</scope>
    <source>
        <strain evidence="2 3">DSM 43794</strain>
    </source>
</reference>
<dbReference type="InterPro" id="IPR036388">
    <property type="entry name" value="WH-like_DNA-bd_sf"/>
</dbReference>
<dbReference type="AlphaFoldDB" id="A0A1H1GZL8"/>
<gene>
    <name evidence="2" type="ORF">SAMN04489764_3942</name>
</gene>
<dbReference type="PANTHER" id="PTHR33164:SF43">
    <property type="entry name" value="HTH-TYPE TRANSCRIPTIONAL REPRESSOR YETL"/>
    <property type="match status" value="1"/>
</dbReference>
<evidence type="ECO:0000259" key="1">
    <source>
        <dbReference type="PROSITE" id="PS50995"/>
    </source>
</evidence>
<proteinExistence type="predicted"/>
<accession>A0A1H1GZL8</accession>
<protein>
    <submittedName>
        <fullName evidence="2">DNA-binding transcriptional regulator, MarR family</fullName>
    </submittedName>
</protein>
<evidence type="ECO:0000313" key="3">
    <source>
        <dbReference type="Proteomes" id="UP000217103"/>
    </source>
</evidence>
<sequence length="162" mass="17748">MATSPPPGTVPELTGLLTRVAHVLRTRLTAALAEIGLTPREQCVLVHALQAERTQIQLAELTDTDKTTMVVTIDRLEKAGYAERRPCSTDRRARIIKVTEEGERVAAAGQRIVDRVHAEVIASLGDPAGADFAEALRRLAEGPLAEPVECDRPVRRPRQMTR</sequence>
<dbReference type="Gene3D" id="1.10.10.10">
    <property type="entry name" value="Winged helix-like DNA-binding domain superfamily/Winged helix DNA-binding domain"/>
    <property type="match status" value="1"/>
</dbReference>
<evidence type="ECO:0000313" key="2">
    <source>
        <dbReference type="EMBL" id="SDR18624.1"/>
    </source>
</evidence>
<keyword evidence="3" id="KW-1185">Reference proteome</keyword>
<dbReference type="GO" id="GO:0006950">
    <property type="term" value="P:response to stress"/>
    <property type="evidence" value="ECO:0007669"/>
    <property type="project" value="TreeGrafter"/>
</dbReference>
<dbReference type="InterPro" id="IPR000835">
    <property type="entry name" value="HTH_MarR-typ"/>
</dbReference>
<dbReference type="SMART" id="SM00347">
    <property type="entry name" value="HTH_MARR"/>
    <property type="match status" value="1"/>
</dbReference>
<dbReference type="PRINTS" id="PR00598">
    <property type="entry name" value="HTHMARR"/>
</dbReference>
<dbReference type="Proteomes" id="UP000217103">
    <property type="component" value="Unassembled WGS sequence"/>
</dbReference>
<dbReference type="SUPFAM" id="SSF46785">
    <property type="entry name" value="Winged helix' DNA-binding domain"/>
    <property type="match status" value="1"/>
</dbReference>
<dbReference type="OrthoDB" id="3217017at2"/>
<dbReference type="GO" id="GO:0003677">
    <property type="term" value="F:DNA binding"/>
    <property type="evidence" value="ECO:0007669"/>
    <property type="project" value="UniProtKB-KW"/>
</dbReference>
<dbReference type="PANTHER" id="PTHR33164">
    <property type="entry name" value="TRANSCRIPTIONAL REGULATOR, MARR FAMILY"/>
    <property type="match status" value="1"/>
</dbReference>
<keyword evidence="2" id="KW-0238">DNA-binding</keyword>